<evidence type="ECO:0000256" key="1">
    <source>
        <dbReference type="ARBA" id="ARBA00012528"/>
    </source>
</evidence>
<feature type="transmembrane region" description="Helical" evidence="3">
    <location>
        <begin position="83"/>
        <end position="103"/>
    </location>
</feature>
<feature type="transmembrane region" description="Helical" evidence="3">
    <location>
        <begin position="115"/>
        <end position="133"/>
    </location>
</feature>
<dbReference type="EC" id="2.7.7.65" evidence="1"/>
<feature type="transmembrane region" description="Helical" evidence="3">
    <location>
        <begin position="55"/>
        <end position="77"/>
    </location>
</feature>
<protein>
    <recommendedName>
        <fullName evidence="1">diguanylate cyclase</fullName>
        <ecNumber evidence="1">2.7.7.65</ecNumber>
    </recommendedName>
</protein>
<dbReference type="EMBL" id="JBJYXY010000001">
    <property type="protein sequence ID" value="MFN2974862.1"/>
    <property type="molecule type" value="Genomic_DNA"/>
</dbReference>
<keyword evidence="3" id="KW-1133">Transmembrane helix</keyword>
<proteinExistence type="predicted"/>
<evidence type="ECO:0000259" key="4">
    <source>
        <dbReference type="PROSITE" id="PS50887"/>
    </source>
</evidence>
<keyword evidence="5" id="KW-0808">Transferase</keyword>
<comment type="catalytic activity">
    <reaction evidence="2">
        <text>2 GTP = 3',3'-c-di-GMP + 2 diphosphate</text>
        <dbReference type="Rhea" id="RHEA:24898"/>
        <dbReference type="ChEBI" id="CHEBI:33019"/>
        <dbReference type="ChEBI" id="CHEBI:37565"/>
        <dbReference type="ChEBI" id="CHEBI:58805"/>
        <dbReference type="EC" id="2.7.7.65"/>
    </reaction>
</comment>
<comment type="caution">
    <text evidence="5">The sequence shown here is derived from an EMBL/GenBank/DDBJ whole genome shotgun (WGS) entry which is preliminary data.</text>
</comment>
<reference evidence="5 6" key="1">
    <citation type="submission" date="2024-12" db="EMBL/GenBank/DDBJ databases">
        <authorList>
            <person name="Lee Y."/>
        </authorList>
    </citation>
    <scope>NUCLEOTIDE SEQUENCE [LARGE SCALE GENOMIC DNA]</scope>
    <source>
        <strain evidence="5 6">03SUJ4</strain>
    </source>
</reference>
<dbReference type="SMART" id="SM00267">
    <property type="entry name" value="GGDEF"/>
    <property type="match status" value="1"/>
</dbReference>
<evidence type="ECO:0000313" key="5">
    <source>
        <dbReference type="EMBL" id="MFN2974862.1"/>
    </source>
</evidence>
<dbReference type="GO" id="GO:0052621">
    <property type="term" value="F:diguanylate cyclase activity"/>
    <property type="evidence" value="ECO:0007669"/>
    <property type="project" value="UniProtKB-EC"/>
</dbReference>
<gene>
    <name evidence="5" type="ORF">ACK2TP_03730</name>
</gene>
<keyword evidence="5" id="KW-0548">Nucleotidyltransferase</keyword>
<accession>A0ABW9KGI8</accession>
<organism evidence="5 6">
    <name type="scientific">Terriglobus aquaticus</name>
    <dbReference type="NCBI Taxonomy" id="940139"/>
    <lineage>
        <taxon>Bacteria</taxon>
        <taxon>Pseudomonadati</taxon>
        <taxon>Acidobacteriota</taxon>
        <taxon>Terriglobia</taxon>
        <taxon>Terriglobales</taxon>
        <taxon>Acidobacteriaceae</taxon>
        <taxon>Terriglobus</taxon>
    </lineage>
</organism>
<dbReference type="InterPro" id="IPR050469">
    <property type="entry name" value="Diguanylate_Cyclase"/>
</dbReference>
<keyword evidence="6" id="KW-1185">Reference proteome</keyword>
<dbReference type="InterPro" id="IPR043128">
    <property type="entry name" value="Rev_trsase/Diguanyl_cyclase"/>
</dbReference>
<dbReference type="Pfam" id="PF00990">
    <property type="entry name" value="GGDEF"/>
    <property type="match status" value="1"/>
</dbReference>
<dbReference type="Proteomes" id="UP001634747">
    <property type="component" value="Unassembled WGS sequence"/>
</dbReference>
<dbReference type="InterPro" id="IPR029787">
    <property type="entry name" value="Nucleotide_cyclase"/>
</dbReference>
<name>A0ABW9KGI8_9BACT</name>
<dbReference type="NCBIfam" id="TIGR00254">
    <property type="entry name" value="GGDEF"/>
    <property type="match status" value="1"/>
</dbReference>
<feature type="domain" description="GGDEF" evidence="4">
    <location>
        <begin position="274"/>
        <end position="417"/>
    </location>
</feature>
<evidence type="ECO:0000313" key="6">
    <source>
        <dbReference type="Proteomes" id="UP001634747"/>
    </source>
</evidence>
<dbReference type="Gene3D" id="3.30.70.270">
    <property type="match status" value="1"/>
</dbReference>
<dbReference type="PANTHER" id="PTHR45138">
    <property type="entry name" value="REGULATORY COMPONENTS OF SENSORY TRANSDUCTION SYSTEM"/>
    <property type="match status" value="1"/>
</dbReference>
<dbReference type="PANTHER" id="PTHR45138:SF9">
    <property type="entry name" value="DIGUANYLATE CYCLASE DGCM-RELATED"/>
    <property type="match status" value="1"/>
</dbReference>
<feature type="transmembrane region" description="Helical" evidence="3">
    <location>
        <begin position="165"/>
        <end position="186"/>
    </location>
</feature>
<dbReference type="SUPFAM" id="SSF55073">
    <property type="entry name" value="Nucleotide cyclase"/>
    <property type="match status" value="1"/>
</dbReference>
<keyword evidence="3" id="KW-0472">Membrane</keyword>
<dbReference type="CDD" id="cd01949">
    <property type="entry name" value="GGDEF"/>
    <property type="match status" value="1"/>
</dbReference>
<dbReference type="RefSeq" id="WP_263413589.1">
    <property type="nucleotide sequence ID" value="NZ_BAABBH010000001.1"/>
</dbReference>
<evidence type="ECO:0000256" key="2">
    <source>
        <dbReference type="ARBA" id="ARBA00034247"/>
    </source>
</evidence>
<dbReference type="PROSITE" id="PS50887">
    <property type="entry name" value="GGDEF"/>
    <property type="match status" value="1"/>
</dbReference>
<dbReference type="InterPro" id="IPR000160">
    <property type="entry name" value="GGDEF_dom"/>
</dbReference>
<evidence type="ECO:0000256" key="3">
    <source>
        <dbReference type="SAM" id="Phobius"/>
    </source>
</evidence>
<keyword evidence="3" id="KW-0812">Transmembrane</keyword>
<sequence>MPLSALKPVPEWLDLRTVARETHRLTLRGNLPLRFPAPLEELFNEERAVQKQRQIVNMGLLAILVFDMFLVGDYLVAPEQVGLAMFVRLGVVTPVVLAALWLLWKRPVSAITQDLFSLSYCILCCLATLHLHHFSFASATIQAGLETLLLLVVMNTMLRPDLWAAALGTVVCCGMFFGFLVLTHMFTRAEQWTLAGQVFWCATLTLLANNRLLREQRFSWLLQVRGRIQRQSLTEENRELLSLSLQDHLTGIPNRAAYERRLTELWSRVVETGEWIAVVMVDVDYFKQVNDSFGHLYGDRVLQRIAKLLEQSMRAELDFVARYGGEEFVVLLPGSNLESGVQVAERIRVLVQVAGSPAVTRGDAPLPMDVKWSTVSCGVAAIQPGPTDDPKSLVDAADAALYLAKQTGRNRVCTPGALTLVQRA</sequence>